<dbReference type="Proteomes" id="UP001143856">
    <property type="component" value="Unassembled WGS sequence"/>
</dbReference>
<name>A0ACC1MJQ8_9PEZI</name>
<accession>A0ACC1MJQ8</accession>
<proteinExistence type="predicted"/>
<organism evidence="1 2">
    <name type="scientific">Xylaria curta</name>
    <dbReference type="NCBI Taxonomy" id="42375"/>
    <lineage>
        <taxon>Eukaryota</taxon>
        <taxon>Fungi</taxon>
        <taxon>Dikarya</taxon>
        <taxon>Ascomycota</taxon>
        <taxon>Pezizomycotina</taxon>
        <taxon>Sordariomycetes</taxon>
        <taxon>Xylariomycetidae</taxon>
        <taxon>Xylariales</taxon>
        <taxon>Xylariaceae</taxon>
        <taxon>Xylaria</taxon>
    </lineage>
</organism>
<reference evidence="1" key="1">
    <citation type="submission" date="2022-10" db="EMBL/GenBank/DDBJ databases">
        <title>Genome Sequence of Xylaria curta.</title>
        <authorList>
            <person name="Buettner E."/>
        </authorList>
    </citation>
    <scope>NUCLEOTIDE SEQUENCE</scope>
    <source>
        <strain evidence="1">Babe10</strain>
    </source>
</reference>
<comment type="caution">
    <text evidence="1">The sequence shown here is derived from an EMBL/GenBank/DDBJ whole genome shotgun (WGS) entry which is preliminary data.</text>
</comment>
<evidence type="ECO:0000313" key="2">
    <source>
        <dbReference type="Proteomes" id="UP001143856"/>
    </source>
</evidence>
<evidence type="ECO:0000313" key="1">
    <source>
        <dbReference type="EMBL" id="KAJ2967079.1"/>
    </source>
</evidence>
<keyword evidence="2" id="KW-1185">Reference proteome</keyword>
<protein>
    <submittedName>
        <fullName evidence="1">Uncharacterized protein</fullName>
    </submittedName>
</protein>
<gene>
    <name evidence="1" type="ORF">NUW58_g10522</name>
</gene>
<dbReference type="EMBL" id="JAPDGR010004826">
    <property type="protein sequence ID" value="KAJ2967079.1"/>
    <property type="molecule type" value="Genomic_DNA"/>
</dbReference>
<sequence>MDNYRANGKTVTPDDTVQNIFIVMFASMHGTSFIALQSLFSLLSTPNALTEIREEIETTVQRYAMTSYTFKDGLQVPAGTVVSFPNLRYNTDPSSTLLSEADTFDGKRWFSLTVSSALQSTTRFFSQLENGHNGLLSARPASKRSHLPPTAADLRTVSRQGDGSAGFRRRVDLRTVSPWPRGVTFRRARVMPTVRLPTTFDAALLVVVPAVAAVVFIVFVIAGFCFCGYRLSPRASISTKAAIRFSLPAWVFSALRRK</sequence>